<evidence type="ECO:0000313" key="1">
    <source>
        <dbReference type="EnsemblMetazoa" id="tetur02g15181.1"/>
    </source>
</evidence>
<accession>T1JYC4</accession>
<keyword evidence="2" id="KW-1185">Reference proteome</keyword>
<dbReference type="EMBL" id="CAEY01000813">
    <property type="status" value="NOT_ANNOTATED_CDS"/>
    <property type="molecule type" value="Genomic_DNA"/>
</dbReference>
<dbReference type="EnsemblMetazoa" id="tetur02g15181.1">
    <property type="protein sequence ID" value="tetur02g15181.1"/>
    <property type="gene ID" value="tetur02g15181"/>
</dbReference>
<organism evidence="1 2">
    <name type="scientific">Tetranychus urticae</name>
    <name type="common">Two-spotted spider mite</name>
    <dbReference type="NCBI Taxonomy" id="32264"/>
    <lineage>
        <taxon>Eukaryota</taxon>
        <taxon>Metazoa</taxon>
        <taxon>Ecdysozoa</taxon>
        <taxon>Arthropoda</taxon>
        <taxon>Chelicerata</taxon>
        <taxon>Arachnida</taxon>
        <taxon>Acari</taxon>
        <taxon>Acariformes</taxon>
        <taxon>Trombidiformes</taxon>
        <taxon>Prostigmata</taxon>
        <taxon>Eleutherengona</taxon>
        <taxon>Raphignathae</taxon>
        <taxon>Tetranychoidea</taxon>
        <taxon>Tetranychidae</taxon>
        <taxon>Tetranychus</taxon>
    </lineage>
</organism>
<dbReference type="Proteomes" id="UP000015104">
    <property type="component" value="Unassembled WGS sequence"/>
</dbReference>
<dbReference type="AlphaFoldDB" id="T1JYC4"/>
<evidence type="ECO:0000313" key="2">
    <source>
        <dbReference type="Proteomes" id="UP000015104"/>
    </source>
</evidence>
<proteinExistence type="predicted"/>
<sequence>MCFKQTILNGLGNFRSGSYLKRHTIQLSLPMLNDYILACMEEYFGDPFMCFRPDSPTSNASVNLPVLCSNVQRAKSNFLDRVFLNEYDDFLGFCTNRDIRIRHINSSFGNPKATRELARPRCRKKYINAKISKNYIS</sequence>
<protein>
    <submittedName>
        <fullName evidence="1">Uncharacterized protein</fullName>
    </submittedName>
</protein>
<reference evidence="2" key="1">
    <citation type="submission" date="2011-08" db="EMBL/GenBank/DDBJ databases">
        <authorList>
            <person name="Rombauts S."/>
        </authorList>
    </citation>
    <scope>NUCLEOTIDE SEQUENCE</scope>
    <source>
        <strain evidence="2">London</strain>
    </source>
</reference>
<reference evidence="1" key="2">
    <citation type="submission" date="2015-06" db="UniProtKB">
        <authorList>
            <consortium name="EnsemblMetazoa"/>
        </authorList>
    </citation>
    <scope>IDENTIFICATION</scope>
</reference>
<dbReference type="HOGENOM" id="CLU_1867706_0_0_1"/>
<name>T1JYC4_TETUR</name>